<proteinExistence type="predicted"/>
<evidence type="ECO:0000313" key="1">
    <source>
        <dbReference type="EMBL" id="GIO48011.1"/>
    </source>
</evidence>
<accession>A0A920CNY7</accession>
<gene>
    <name evidence="1" type="ORF">J34TS1_27760</name>
</gene>
<dbReference type="RefSeq" id="WP_212978749.1">
    <property type="nucleotide sequence ID" value="NZ_AP025343.1"/>
</dbReference>
<reference evidence="1 2" key="1">
    <citation type="submission" date="2021-03" db="EMBL/GenBank/DDBJ databases">
        <title>Antimicrobial resistance genes in bacteria isolated from Japanese honey, and their potential for conferring macrolide and lincosamide resistance in the American foulbrood pathogen Paenibacillus larvae.</title>
        <authorList>
            <person name="Okamoto M."/>
            <person name="Kumagai M."/>
            <person name="Kanamori H."/>
            <person name="Takamatsu D."/>
        </authorList>
    </citation>
    <scope>NUCLEOTIDE SEQUENCE [LARGE SCALE GENOMIC DNA]</scope>
    <source>
        <strain evidence="1 2">J34TS1</strain>
    </source>
</reference>
<dbReference type="AlphaFoldDB" id="A0A920CNY7"/>
<name>A0A920CNY7_9BACL</name>
<organism evidence="1 2">
    <name type="scientific">Paenibacillus azoreducens</name>
    <dbReference type="NCBI Taxonomy" id="116718"/>
    <lineage>
        <taxon>Bacteria</taxon>
        <taxon>Bacillati</taxon>
        <taxon>Bacillota</taxon>
        <taxon>Bacilli</taxon>
        <taxon>Bacillales</taxon>
        <taxon>Paenibacillaceae</taxon>
        <taxon>Paenibacillus</taxon>
    </lineage>
</organism>
<keyword evidence="2" id="KW-1185">Reference proteome</keyword>
<sequence>MSHNNLKNIEPRAEIQWFAQQMETKLRENDWKGGWKDCRIQYLLEKLDEEVHELSGCISNEEAIKEAADVANIAMMIADLCREEKGRAI</sequence>
<dbReference type="SUPFAM" id="SSF101386">
    <property type="entry name" value="all-alpha NTP pyrophosphatases"/>
    <property type="match status" value="1"/>
</dbReference>
<protein>
    <submittedName>
        <fullName evidence="1">Uncharacterized protein</fullName>
    </submittedName>
</protein>
<comment type="caution">
    <text evidence="1">The sequence shown here is derived from an EMBL/GenBank/DDBJ whole genome shotgun (WGS) entry which is preliminary data.</text>
</comment>
<dbReference type="Proteomes" id="UP000682811">
    <property type="component" value="Unassembled WGS sequence"/>
</dbReference>
<dbReference type="EMBL" id="BORT01000011">
    <property type="protein sequence ID" value="GIO48011.1"/>
    <property type="molecule type" value="Genomic_DNA"/>
</dbReference>
<evidence type="ECO:0000313" key="2">
    <source>
        <dbReference type="Proteomes" id="UP000682811"/>
    </source>
</evidence>